<dbReference type="AlphaFoldDB" id="A0A6G8IC96"/>
<evidence type="ECO:0000256" key="1">
    <source>
        <dbReference type="SAM" id="MobiDB-lite"/>
    </source>
</evidence>
<feature type="compositionally biased region" description="Low complexity" evidence="1">
    <location>
        <begin position="66"/>
        <end position="80"/>
    </location>
</feature>
<protein>
    <submittedName>
        <fullName evidence="2">DUF3489 domain-containing protein</fullName>
    </submittedName>
</protein>
<dbReference type="KEGG" id="hcz:G9Q37_00810"/>
<name>A0A6G8IC96_9BURK</name>
<feature type="compositionally biased region" description="Basic residues" evidence="1">
    <location>
        <begin position="1"/>
        <end position="15"/>
    </location>
</feature>
<feature type="compositionally biased region" description="Low complexity" evidence="1">
    <location>
        <begin position="16"/>
        <end position="59"/>
    </location>
</feature>
<evidence type="ECO:0000313" key="2">
    <source>
        <dbReference type="EMBL" id="QIM50772.1"/>
    </source>
</evidence>
<dbReference type="Pfam" id="PF11994">
    <property type="entry name" value="DUF3489"/>
    <property type="match status" value="1"/>
</dbReference>
<sequence length="147" mass="15763">MRRCWRRRTSMKRAPSKTCKPASKSPAKASSKATAKTPSKPKAPQASATRRSPAKSARPAAKRAPQKLTPTLAAVPPTATKKSQLIALLSSGASMAQMTELTGWLPHTVRGMLSGSLRKRLGLNVQHSLQDGVRVYRIVPAGEEVAQ</sequence>
<organism evidence="2 3">
    <name type="scientific">Hydrogenophaga crocea</name>
    <dbReference type="NCBI Taxonomy" id="2716225"/>
    <lineage>
        <taxon>Bacteria</taxon>
        <taxon>Pseudomonadati</taxon>
        <taxon>Pseudomonadota</taxon>
        <taxon>Betaproteobacteria</taxon>
        <taxon>Burkholderiales</taxon>
        <taxon>Comamonadaceae</taxon>
        <taxon>Hydrogenophaga</taxon>
    </lineage>
</organism>
<proteinExistence type="predicted"/>
<accession>A0A6G8IC96</accession>
<gene>
    <name evidence="2" type="ORF">G9Q37_00810</name>
</gene>
<dbReference type="Proteomes" id="UP000503162">
    <property type="component" value="Chromosome"/>
</dbReference>
<dbReference type="InterPro" id="IPR021880">
    <property type="entry name" value="DUF3489"/>
</dbReference>
<keyword evidence="3" id="KW-1185">Reference proteome</keyword>
<feature type="region of interest" description="Disordered" evidence="1">
    <location>
        <begin position="1"/>
        <end position="80"/>
    </location>
</feature>
<dbReference type="EMBL" id="CP049989">
    <property type="protein sequence ID" value="QIM50772.1"/>
    <property type="molecule type" value="Genomic_DNA"/>
</dbReference>
<evidence type="ECO:0000313" key="3">
    <source>
        <dbReference type="Proteomes" id="UP000503162"/>
    </source>
</evidence>
<reference evidence="2 3" key="1">
    <citation type="submission" date="2020-03" db="EMBL/GenBank/DDBJ databases">
        <title>Hydrogenophaga sp. nov. isolated from cyanobacterial mat.</title>
        <authorList>
            <person name="Thorat V."/>
            <person name="Kirdat K."/>
            <person name="Tiwarekar B."/>
            <person name="Costa E.D."/>
            <person name="Yadav A."/>
        </authorList>
    </citation>
    <scope>NUCLEOTIDE SEQUENCE [LARGE SCALE GENOMIC DNA]</scope>
    <source>
        <strain evidence="2 3">BA0156</strain>
    </source>
</reference>